<protein>
    <submittedName>
        <fullName evidence="2">Acetyltransferase</fullName>
    </submittedName>
</protein>
<comment type="caution">
    <text evidence="2">The sequence shown here is derived from an EMBL/GenBank/DDBJ whole genome shotgun (WGS) entry which is preliminary data.</text>
</comment>
<dbReference type="PATRIC" id="fig|1620.3.peg.1106"/>
<evidence type="ECO:0000313" key="3">
    <source>
        <dbReference type="Proteomes" id="UP000051673"/>
    </source>
</evidence>
<dbReference type="RefSeq" id="WP_057788908.1">
    <property type="nucleotide sequence ID" value="NZ_JQCD01000031.1"/>
</dbReference>
<dbReference type="AlphaFoldDB" id="A0A0R2JFA9"/>
<dbReference type="Pfam" id="PF00583">
    <property type="entry name" value="Acetyltransf_1"/>
    <property type="match status" value="1"/>
</dbReference>
<dbReference type="InterPro" id="IPR016181">
    <property type="entry name" value="Acyl_CoA_acyltransferase"/>
</dbReference>
<dbReference type="OrthoDB" id="9796381at2"/>
<dbReference type="InterPro" id="IPR000182">
    <property type="entry name" value="GNAT_dom"/>
</dbReference>
<dbReference type="GO" id="GO:0016747">
    <property type="term" value="F:acyltransferase activity, transferring groups other than amino-acyl groups"/>
    <property type="evidence" value="ECO:0007669"/>
    <property type="project" value="InterPro"/>
</dbReference>
<dbReference type="STRING" id="1620.IV67_GL001091"/>
<sequence length="174" mass="19497">MLTYTRLATKNDLNQIMPIIHDGQENLAAAGIPQWQDGYPDQAAIAQDIDQGEGYVLVNSESIIGYGAIRQTPEPNYIAPISGTWSDDTTPYVSLHRVVVSSHFRGQHLGQIFMSNLLTISSRLGFQAARIDTHEQNKRMQHLIEQTGFSYDCTVCMNGNLNDLRWAYSLPLNK</sequence>
<evidence type="ECO:0000313" key="2">
    <source>
        <dbReference type="EMBL" id="KRN76041.1"/>
    </source>
</evidence>
<gene>
    <name evidence="2" type="ORF">IV67_GL001091</name>
</gene>
<dbReference type="PROSITE" id="PS51186">
    <property type="entry name" value="GNAT"/>
    <property type="match status" value="1"/>
</dbReference>
<dbReference type="EMBL" id="JQCD01000031">
    <property type="protein sequence ID" value="KRN76041.1"/>
    <property type="molecule type" value="Genomic_DNA"/>
</dbReference>
<dbReference type="Gene3D" id="3.40.630.30">
    <property type="match status" value="1"/>
</dbReference>
<keyword evidence="3" id="KW-1185">Reference proteome</keyword>
<dbReference type="SUPFAM" id="SSF55729">
    <property type="entry name" value="Acyl-CoA N-acyltransferases (Nat)"/>
    <property type="match status" value="1"/>
</dbReference>
<evidence type="ECO:0000259" key="1">
    <source>
        <dbReference type="PROSITE" id="PS51186"/>
    </source>
</evidence>
<dbReference type="Proteomes" id="UP000051673">
    <property type="component" value="Unassembled WGS sequence"/>
</dbReference>
<organism evidence="2 3">
    <name type="scientific">Weissella minor</name>
    <dbReference type="NCBI Taxonomy" id="1620"/>
    <lineage>
        <taxon>Bacteria</taxon>
        <taxon>Bacillati</taxon>
        <taxon>Bacillota</taxon>
        <taxon>Bacilli</taxon>
        <taxon>Lactobacillales</taxon>
        <taxon>Lactobacillaceae</taxon>
        <taxon>Weissella</taxon>
    </lineage>
</organism>
<reference evidence="2 3" key="1">
    <citation type="journal article" date="2015" name="Genome Announc.">
        <title>Expanding the biotechnology potential of lactobacilli through comparative genomics of 213 strains and associated genera.</title>
        <authorList>
            <person name="Sun Z."/>
            <person name="Harris H.M."/>
            <person name="McCann A."/>
            <person name="Guo C."/>
            <person name="Argimon S."/>
            <person name="Zhang W."/>
            <person name="Yang X."/>
            <person name="Jeffery I.B."/>
            <person name="Cooney J.C."/>
            <person name="Kagawa T.F."/>
            <person name="Liu W."/>
            <person name="Song Y."/>
            <person name="Salvetti E."/>
            <person name="Wrobel A."/>
            <person name="Rasinkangas P."/>
            <person name="Parkhill J."/>
            <person name="Rea M.C."/>
            <person name="O'Sullivan O."/>
            <person name="Ritari J."/>
            <person name="Douillard F.P."/>
            <person name="Paul Ross R."/>
            <person name="Yang R."/>
            <person name="Briner A.E."/>
            <person name="Felis G.E."/>
            <person name="de Vos W.M."/>
            <person name="Barrangou R."/>
            <person name="Klaenhammer T.R."/>
            <person name="Caufield P.W."/>
            <person name="Cui Y."/>
            <person name="Zhang H."/>
            <person name="O'Toole P.W."/>
        </authorList>
    </citation>
    <scope>NUCLEOTIDE SEQUENCE [LARGE SCALE GENOMIC DNA]</scope>
    <source>
        <strain evidence="2 3">DSM 20014</strain>
    </source>
</reference>
<name>A0A0R2JFA9_9LACO</name>
<proteinExistence type="predicted"/>
<accession>A0A0R2JFA9</accession>
<feature type="domain" description="N-acetyltransferase" evidence="1">
    <location>
        <begin position="3"/>
        <end position="171"/>
    </location>
</feature>
<keyword evidence="2" id="KW-0808">Transferase</keyword>